<dbReference type="EMBL" id="JACEFF010000097">
    <property type="protein sequence ID" value="KAH9644223.1"/>
    <property type="molecule type" value="Genomic_DNA"/>
</dbReference>
<accession>A0A922SP65</accession>
<dbReference type="InterPro" id="IPR050778">
    <property type="entry name" value="Cueball_EGF_LRP_Nidogen"/>
</dbReference>
<dbReference type="Proteomes" id="UP000814243">
    <property type="component" value="Unassembled WGS sequence"/>
</dbReference>
<dbReference type="GO" id="GO:0060070">
    <property type="term" value="P:canonical Wnt signaling pathway"/>
    <property type="evidence" value="ECO:0007669"/>
    <property type="project" value="TreeGrafter"/>
</dbReference>
<gene>
    <name evidence="5" type="ORF">HF086_013073</name>
</gene>
<dbReference type="AlphaFoldDB" id="A0A922SP65"/>
<name>A0A922SP65_SPOEX</name>
<dbReference type="SUPFAM" id="SSF63825">
    <property type="entry name" value="YWTD domain"/>
    <property type="match status" value="1"/>
</dbReference>
<evidence type="ECO:0000256" key="3">
    <source>
        <dbReference type="SAM" id="MobiDB-lite"/>
    </source>
</evidence>
<feature type="transmembrane region" description="Helical" evidence="4">
    <location>
        <begin position="205"/>
        <end position="227"/>
    </location>
</feature>
<keyword evidence="2" id="KW-0677">Repeat</keyword>
<sequence>VTAFIVEPSSSRMFYCITRKLESVIWTANLAGRHVTDLATVRNCTGLAADSFKQKLYVAETGPANIIRMDYEGENFNKILTDHPRLQAPHGLEIFEDYIYYLEANSFRLSRCQLYGSKHCETYVYRVFDANTFVIRHESIQRDDLLNDCDDVVCDNICAMDEDGPKCLCNDGALAKGGKCPEVDKKLVPLFNGWSYEELASAHSVSFTIIIGVLILIAIYLGVFVYYHFVSVSHEFINPLQYVRNMWYGPFKKDRRPNNISGLPVTTAASPPQPDFSDTESDLDDKESQRILKYN</sequence>
<organism evidence="5 6">
    <name type="scientific">Spodoptera exigua</name>
    <name type="common">Beet armyworm</name>
    <name type="synonym">Noctua fulgens</name>
    <dbReference type="NCBI Taxonomy" id="7107"/>
    <lineage>
        <taxon>Eukaryota</taxon>
        <taxon>Metazoa</taxon>
        <taxon>Ecdysozoa</taxon>
        <taxon>Arthropoda</taxon>
        <taxon>Hexapoda</taxon>
        <taxon>Insecta</taxon>
        <taxon>Pterygota</taxon>
        <taxon>Neoptera</taxon>
        <taxon>Endopterygota</taxon>
        <taxon>Lepidoptera</taxon>
        <taxon>Glossata</taxon>
        <taxon>Ditrysia</taxon>
        <taxon>Noctuoidea</taxon>
        <taxon>Noctuidae</taxon>
        <taxon>Amphipyrinae</taxon>
        <taxon>Spodoptera</taxon>
    </lineage>
</organism>
<evidence type="ECO:0000256" key="2">
    <source>
        <dbReference type="ARBA" id="ARBA00022737"/>
    </source>
</evidence>
<evidence type="ECO:0008006" key="7">
    <source>
        <dbReference type="Google" id="ProtNLM"/>
    </source>
</evidence>
<evidence type="ECO:0000256" key="4">
    <source>
        <dbReference type="SAM" id="Phobius"/>
    </source>
</evidence>
<evidence type="ECO:0000256" key="1">
    <source>
        <dbReference type="ARBA" id="ARBA00022536"/>
    </source>
</evidence>
<proteinExistence type="predicted"/>
<protein>
    <recommendedName>
        <fullName evidence="7">Vitellogenin receptor</fullName>
    </recommendedName>
</protein>
<dbReference type="GO" id="GO:0042813">
    <property type="term" value="F:Wnt receptor activity"/>
    <property type="evidence" value="ECO:0007669"/>
    <property type="project" value="TreeGrafter"/>
</dbReference>
<feature type="non-terminal residue" evidence="5">
    <location>
        <position position="1"/>
    </location>
</feature>
<feature type="compositionally biased region" description="Basic and acidic residues" evidence="3">
    <location>
        <begin position="286"/>
        <end position="295"/>
    </location>
</feature>
<feature type="region of interest" description="Disordered" evidence="3">
    <location>
        <begin position="262"/>
        <end position="295"/>
    </location>
</feature>
<dbReference type="PANTHER" id="PTHR46513:SF13">
    <property type="entry name" value="EGF-LIKE DOMAIN-CONTAINING PROTEIN"/>
    <property type="match status" value="1"/>
</dbReference>
<keyword evidence="4" id="KW-1133">Transmembrane helix</keyword>
<reference evidence="5" key="1">
    <citation type="journal article" date="2021" name="G3 (Bethesda)">
        <title>Genome and transcriptome analysis of the beet armyworm Spodoptera exigua reveals targets for pest control. .</title>
        <authorList>
            <person name="Simon S."/>
            <person name="Breeschoten T."/>
            <person name="Jansen H.J."/>
            <person name="Dirks R.P."/>
            <person name="Schranz M.E."/>
            <person name="Ros V.I.D."/>
        </authorList>
    </citation>
    <scope>NUCLEOTIDE SEQUENCE</scope>
    <source>
        <strain evidence="5">TB_SE_WUR_2020</strain>
    </source>
</reference>
<keyword evidence="1" id="KW-0245">EGF-like domain</keyword>
<dbReference type="InterPro" id="IPR011042">
    <property type="entry name" value="6-blade_b-propeller_TolB-like"/>
</dbReference>
<evidence type="ECO:0000313" key="6">
    <source>
        <dbReference type="Proteomes" id="UP000814243"/>
    </source>
</evidence>
<keyword evidence="4" id="KW-0812">Transmembrane</keyword>
<keyword evidence="4" id="KW-0472">Membrane</keyword>
<dbReference type="GO" id="GO:0005886">
    <property type="term" value="C:plasma membrane"/>
    <property type="evidence" value="ECO:0007669"/>
    <property type="project" value="TreeGrafter"/>
</dbReference>
<dbReference type="Gene3D" id="2.120.10.30">
    <property type="entry name" value="TolB, C-terminal domain"/>
    <property type="match status" value="1"/>
</dbReference>
<comment type="caution">
    <text evidence="5">The sequence shown here is derived from an EMBL/GenBank/DDBJ whole genome shotgun (WGS) entry which is preliminary data.</text>
</comment>
<evidence type="ECO:0000313" key="5">
    <source>
        <dbReference type="EMBL" id="KAH9644223.1"/>
    </source>
</evidence>
<dbReference type="PANTHER" id="PTHR46513">
    <property type="entry name" value="VITELLOGENIN RECEPTOR-LIKE PROTEIN-RELATED-RELATED"/>
    <property type="match status" value="1"/>
</dbReference>
<dbReference type="GO" id="GO:0017147">
    <property type="term" value="F:Wnt-protein binding"/>
    <property type="evidence" value="ECO:0007669"/>
    <property type="project" value="TreeGrafter"/>
</dbReference>